<reference evidence="11" key="1">
    <citation type="submission" date="2020-10" db="EMBL/GenBank/DDBJ databases">
        <title>Unveiling of a novel bifunctional photoreceptor, Dualchrome1, isolated from a cosmopolitan green alga.</title>
        <authorList>
            <person name="Suzuki S."/>
            <person name="Kawachi M."/>
        </authorList>
    </citation>
    <scope>NUCLEOTIDE SEQUENCE</scope>
    <source>
        <strain evidence="11">NIES 2893</strain>
    </source>
</reference>
<keyword evidence="12" id="KW-1185">Reference proteome</keyword>
<dbReference type="CDD" id="cd11659">
    <property type="entry name" value="SANT_CDC5_II"/>
    <property type="match status" value="1"/>
</dbReference>
<feature type="region of interest" description="Disordered" evidence="8">
    <location>
        <begin position="361"/>
        <end position="391"/>
    </location>
</feature>
<dbReference type="GO" id="GO:0000398">
    <property type="term" value="P:mRNA splicing, via spliceosome"/>
    <property type="evidence" value="ECO:0007669"/>
    <property type="project" value="InterPro"/>
</dbReference>
<dbReference type="InterPro" id="IPR017930">
    <property type="entry name" value="Myb_dom"/>
</dbReference>
<feature type="region of interest" description="Disordered" evidence="8">
    <location>
        <begin position="112"/>
        <end position="150"/>
    </location>
</feature>
<dbReference type="GO" id="GO:0016301">
    <property type="term" value="F:kinase activity"/>
    <property type="evidence" value="ECO:0007669"/>
    <property type="project" value="UniProtKB-KW"/>
</dbReference>
<dbReference type="InterPro" id="IPR001005">
    <property type="entry name" value="SANT/Myb"/>
</dbReference>
<dbReference type="Pfam" id="PF11831">
    <property type="entry name" value="Myb_Cef"/>
    <property type="match status" value="1"/>
</dbReference>
<keyword evidence="6" id="KW-0508">mRNA splicing</keyword>
<dbReference type="InterPro" id="IPR021786">
    <property type="entry name" value="Cdc5p/Cef1_C"/>
</dbReference>
<feature type="region of interest" description="Disordered" evidence="8">
    <location>
        <begin position="648"/>
        <end position="670"/>
    </location>
</feature>
<keyword evidence="5" id="KW-0238">DNA-binding</keyword>
<feature type="region of interest" description="Disordered" evidence="8">
    <location>
        <begin position="755"/>
        <end position="777"/>
    </location>
</feature>
<dbReference type="Proteomes" id="UP000660262">
    <property type="component" value="Unassembled WGS sequence"/>
</dbReference>
<dbReference type="PANTHER" id="PTHR45885">
    <property type="entry name" value="CELL DIVISION CYCLE 5-LIKE PROTEIN"/>
    <property type="match status" value="1"/>
</dbReference>
<evidence type="ECO:0000259" key="10">
    <source>
        <dbReference type="PROSITE" id="PS51294"/>
    </source>
</evidence>
<dbReference type="AlphaFoldDB" id="A0A830HY94"/>
<dbReference type="GO" id="GO:0000974">
    <property type="term" value="C:Prp19 complex"/>
    <property type="evidence" value="ECO:0007669"/>
    <property type="project" value="InterPro"/>
</dbReference>
<keyword evidence="2" id="KW-0507">mRNA processing</keyword>
<evidence type="ECO:0000256" key="8">
    <source>
        <dbReference type="SAM" id="MobiDB-lite"/>
    </source>
</evidence>
<dbReference type="PROSITE" id="PS50090">
    <property type="entry name" value="MYB_LIKE"/>
    <property type="match status" value="2"/>
</dbReference>
<dbReference type="Gene3D" id="1.10.10.60">
    <property type="entry name" value="Homeodomain-like"/>
    <property type="match status" value="2"/>
</dbReference>
<gene>
    <name evidence="11" type="ORF">PPROV_000858400</name>
</gene>
<feature type="compositionally biased region" description="Low complexity" evidence="8">
    <location>
        <begin position="766"/>
        <end position="777"/>
    </location>
</feature>
<comment type="caution">
    <text evidence="11">The sequence shown here is derived from an EMBL/GenBank/DDBJ whole genome shotgun (WGS) entry which is preliminary data.</text>
</comment>
<dbReference type="InterPro" id="IPR047240">
    <property type="entry name" value="SANT_CDC5L_II"/>
</dbReference>
<dbReference type="GO" id="GO:0003677">
    <property type="term" value="F:DNA binding"/>
    <property type="evidence" value="ECO:0007669"/>
    <property type="project" value="UniProtKB-KW"/>
</dbReference>
<evidence type="ECO:0000256" key="7">
    <source>
        <dbReference type="ARBA" id="ARBA00023242"/>
    </source>
</evidence>
<feature type="domain" description="Myb-like" evidence="9">
    <location>
        <begin position="3"/>
        <end position="54"/>
    </location>
</feature>
<evidence type="ECO:0000259" key="9">
    <source>
        <dbReference type="PROSITE" id="PS50090"/>
    </source>
</evidence>
<keyword evidence="11" id="KW-0418">Kinase</keyword>
<dbReference type="PROSITE" id="PS51294">
    <property type="entry name" value="HTH_MYB"/>
    <property type="match status" value="2"/>
</dbReference>
<keyword evidence="7" id="KW-0539">Nucleus</keyword>
<protein>
    <submittedName>
        <fullName evidence="11">Cell cycle serine/threonine-protein kinase cdc5/MSD2</fullName>
    </submittedName>
</protein>
<dbReference type="GO" id="GO:0005681">
    <property type="term" value="C:spliceosomal complex"/>
    <property type="evidence" value="ECO:0007669"/>
    <property type="project" value="UniProtKB-KW"/>
</dbReference>
<keyword evidence="3" id="KW-0747">Spliceosome</keyword>
<feature type="compositionally biased region" description="Basic and acidic residues" evidence="8">
    <location>
        <begin position="277"/>
        <end position="288"/>
    </location>
</feature>
<evidence type="ECO:0000256" key="6">
    <source>
        <dbReference type="ARBA" id="ARBA00023187"/>
    </source>
</evidence>
<dbReference type="OrthoDB" id="1410009at2759"/>
<keyword evidence="11" id="KW-0808">Transferase</keyword>
<dbReference type="InterPro" id="IPR009057">
    <property type="entry name" value="Homeodomain-like_sf"/>
</dbReference>
<evidence type="ECO:0000256" key="3">
    <source>
        <dbReference type="ARBA" id="ARBA00022728"/>
    </source>
</evidence>
<evidence type="ECO:0000313" key="12">
    <source>
        <dbReference type="Proteomes" id="UP000660262"/>
    </source>
</evidence>
<dbReference type="InterPro" id="IPR047242">
    <property type="entry name" value="CDC5L/Cef1"/>
</dbReference>
<accession>A0A830HY94</accession>
<name>A0A830HY94_9CHLO</name>
<feature type="domain" description="Myb-like" evidence="9">
    <location>
        <begin position="55"/>
        <end position="104"/>
    </location>
</feature>
<evidence type="ECO:0000313" key="11">
    <source>
        <dbReference type="EMBL" id="GHP09849.1"/>
    </source>
</evidence>
<keyword evidence="4" id="KW-0677">Repeat</keyword>
<dbReference type="Pfam" id="PF00249">
    <property type="entry name" value="Myb_DNA-binding"/>
    <property type="match status" value="2"/>
</dbReference>
<evidence type="ECO:0000256" key="1">
    <source>
        <dbReference type="ARBA" id="ARBA00010506"/>
    </source>
</evidence>
<dbReference type="PANTHER" id="PTHR45885:SF1">
    <property type="entry name" value="CELL DIVISION CYCLE 5-LIKE PROTEIN"/>
    <property type="match status" value="1"/>
</dbReference>
<evidence type="ECO:0000256" key="4">
    <source>
        <dbReference type="ARBA" id="ARBA00022737"/>
    </source>
</evidence>
<feature type="domain" description="HTH myb-type" evidence="10">
    <location>
        <begin position="55"/>
        <end position="108"/>
    </location>
</feature>
<sequence>MVRVVMKGGIWKNSEDETLKAAVMKYGMNQWGRVASLLARKSAKQCKARWFEWLDPSIVKTEWTRAEDEKLLHLAKLMPTQWRTIAPLVGRTATQCLERYEKLLDAAVTAASGGAAADAAPDADDPRRLRPGEIDPHPETKPAKPDPVDMEEDELEMLAEARARLANTKGKKAKRKQRERQLEEARRLATLQKKRELVAAGIETTTSRKRGRRNAGGIPSEDVDHLNEIALEHVAPAGLYDTTEERTATIVASAEAARGVGFKPTTVSAMEAARRQMTQEERRKEAQKKAALQEQSDLPAAIRAQAERAAALTSAPDGTRLRGKLVLPTAGVVDRDLKEIVRAQDADAAPSGLGFDTPFVDANASSLMPPPPPRVPLQSRQAQDGSEDALSRDAANLARLREAATPLVGGEGPGAMAVSQMDFTGATPRRPASSMMVTPAAGVSAVPMTPGGVAVRDDMALNAASAGRGFGFTPASTFQHGHLPTPSISWTGGAAAAATPLATPDATTPRAQKKAQQAVAAALRSGFASLPQPQNEYQVLAPNVPMDDGEDYDNRHLDLSEADRRAAALGASTAKRASLRRSAVVNRADEQLPRPPPTCSSAPISLAHSALFSNANANDGEHVTTARRMVAEELARVLEHDAAAYSAPQSTLTAGSGGGKKSKGAGASLSTQDWLETRRATNAAMLAGPLDGFERENSEAYVEAARHLISKEASLVAHANGDNTSDEESRRALEALDESRDAIVAMHPSVTKTAHAPLWTDVSGTSSDAPSSRASAAEADARNAWRLKHVQASFREVKSRVEADAKRCTKLEKKLDVLLGGYKTRAASLTKSIRELFVEAGDAMVSHDSLSVLHDNEVNIAAPRRIDDLRADVLRLQKEERTLQASHAEKLRANGGGGA</sequence>
<dbReference type="EMBL" id="BNJQ01000026">
    <property type="protein sequence ID" value="GHP09849.1"/>
    <property type="molecule type" value="Genomic_DNA"/>
</dbReference>
<proteinExistence type="inferred from homology"/>
<evidence type="ECO:0000256" key="2">
    <source>
        <dbReference type="ARBA" id="ARBA00022664"/>
    </source>
</evidence>
<dbReference type="FunFam" id="1.10.10.60:FF:000021">
    <property type="entry name" value="CDC5 cell division cycle 5-like"/>
    <property type="match status" value="1"/>
</dbReference>
<evidence type="ECO:0000256" key="5">
    <source>
        <dbReference type="ARBA" id="ARBA00023125"/>
    </source>
</evidence>
<dbReference type="SUPFAM" id="SSF46689">
    <property type="entry name" value="Homeodomain-like"/>
    <property type="match status" value="1"/>
</dbReference>
<feature type="region of interest" description="Disordered" evidence="8">
    <location>
        <begin position="277"/>
        <end position="297"/>
    </location>
</feature>
<feature type="compositionally biased region" description="Basic and acidic residues" evidence="8">
    <location>
        <begin position="124"/>
        <end position="147"/>
    </location>
</feature>
<feature type="domain" description="HTH myb-type" evidence="10">
    <location>
        <begin position="1"/>
        <end position="50"/>
    </location>
</feature>
<dbReference type="CDD" id="cd00167">
    <property type="entry name" value="SANT"/>
    <property type="match status" value="1"/>
</dbReference>
<dbReference type="SMART" id="SM00717">
    <property type="entry name" value="SANT"/>
    <property type="match status" value="2"/>
</dbReference>
<comment type="similarity">
    <text evidence="1">Belongs to the CEF1 family.</text>
</comment>
<organism evidence="11 12">
    <name type="scientific">Pycnococcus provasolii</name>
    <dbReference type="NCBI Taxonomy" id="41880"/>
    <lineage>
        <taxon>Eukaryota</taxon>
        <taxon>Viridiplantae</taxon>
        <taxon>Chlorophyta</taxon>
        <taxon>Pseudoscourfieldiophyceae</taxon>
        <taxon>Pseudoscourfieldiales</taxon>
        <taxon>Pycnococcaceae</taxon>
        <taxon>Pycnococcus</taxon>
    </lineage>
</organism>